<dbReference type="InterPro" id="IPR002401">
    <property type="entry name" value="Cyt_P450_E_grp-I"/>
</dbReference>
<reference evidence="9 10" key="1">
    <citation type="submission" date="2019-10" db="EMBL/GenBank/DDBJ databases">
        <title>Whole genome shotgun sequence of Acrocarpospora pleiomorpha NBRC 16267.</title>
        <authorList>
            <person name="Ichikawa N."/>
            <person name="Kimura A."/>
            <person name="Kitahashi Y."/>
            <person name="Komaki H."/>
            <person name="Oguchi A."/>
        </authorList>
    </citation>
    <scope>NUCLEOTIDE SEQUENCE [LARGE SCALE GENOMIC DNA]</scope>
    <source>
        <strain evidence="9 10">NBRC 16267</strain>
    </source>
</reference>
<dbReference type="AlphaFoldDB" id="A0A5M3XJX5"/>
<dbReference type="SUPFAM" id="SSF48264">
    <property type="entry name" value="Cytochrome P450"/>
    <property type="match status" value="1"/>
</dbReference>
<dbReference type="PRINTS" id="PR00385">
    <property type="entry name" value="P450"/>
</dbReference>
<dbReference type="InterPro" id="IPR017972">
    <property type="entry name" value="Cyt_P450_CS"/>
</dbReference>
<keyword evidence="5 7" id="KW-0408">Iron</keyword>
<sequence>MSIATDAVQSRQARTLPLRYVLPKLLRDPLKAFEAVGREANGEIVRVNVGVFRPYLVTRPEHAQHILRDKAPNYRREGLMWKPFTRLVGQGLASEGPSWAFSRGILQSVFSGKNINAMTDEMSSTIAEAVDELAARTKEQPSVDAVTELTRIVHRTVIRVFFGSRISMADAERLGKAIHIATTSIGARMLLPFAPHAIPLPGDRAFARAVRTVDEIMFPIVREARRQATEDGDVVSLLIRARDEDGRSFNDQQVRDDLVGMFVASSETTVTALTWLWAAIDTLPEVSSKLYAEVDRVVGEEQPGREHLDDLVYTKMVLQELLRMYSVGWIVPRMVVDDDVIDGVRIKGGSILVISPYLTHRLESVWDDPHVFDPERFAPESGRDRHRLAYLAFGYGPHACLGSSLFTIESQLIVSAMLRRFRPRLGPGARVDPQVRLTLKPRNRIELVLHPKAKQA</sequence>
<dbReference type="GO" id="GO:0020037">
    <property type="term" value="F:heme binding"/>
    <property type="evidence" value="ECO:0007669"/>
    <property type="project" value="InterPro"/>
</dbReference>
<evidence type="ECO:0000256" key="5">
    <source>
        <dbReference type="ARBA" id="ARBA00023004"/>
    </source>
</evidence>
<feature type="binding site" description="axial binding residue" evidence="7">
    <location>
        <position position="400"/>
    </location>
    <ligand>
        <name>heme</name>
        <dbReference type="ChEBI" id="CHEBI:30413"/>
    </ligand>
    <ligandPart>
        <name>Fe</name>
        <dbReference type="ChEBI" id="CHEBI:18248"/>
    </ligandPart>
</feature>
<evidence type="ECO:0000313" key="9">
    <source>
        <dbReference type="EMBL" id="GES21250.1"/>
    </source>
</evidence>
<accession>A0A5M3XJX5</accession>
<organism evidence="9 10">
    <name type="scientific">Acrocarpospora pleiomorpha</name>
    <dbReference type="NCBI Taxonomy" id="90975"/>
    <lineage>
        <taxon>Bacteria</taxon>
        <taxon>Bacillati</taxon>
        <taxon>Actinomycetota</taxon>
        <taxon>Actinomycetes</taxon>
        <taxon>Streptosporangiales</taxon>
        <taxon>Streptosporangiaceae</taxon>
        <taxon>Acrocarpospora</taxon>
    </lineage>
</organism>
<dbReference type="EMBL" id="BLAF01000022">
    <property type="protein sequence ID" value="GES21250.1"/>
    <property type="molecule type" value="Genomic_DNA"/>
</dbReference>
<evidence type="ECO:0000256" key="8">
    <source>
        <dbReference type="RuleBase" id="RU000461"/>
    </source>
</evidence>
<dbReference type="GO" id="GO:0016705">
    <property type="term" value="F:oxidoreductase activity, acting on paired donors, with incorporation or reduction of molecular oxygen"/>
    <property type="evidence" value="ECO:0007669"/>
    <property type="project" value="InterPro"/>
</dbReference>
<keyword evidence="2 7" id="KW-0349">Heme</keyword>
<comment type="similarity">
    <text evidence="1 8">Belongs to the cytochrome P450 family.</text>
</comment>
<evidence type="ECO:0000256" key="2">
    <source>
        <dbReference type="ARBA" id="ARBA00022617"/>
    </source>
</evidence>
<dbReference type="PANTHER" id="PTHR24291:SF50">
    <property type="entry name" value="BIFUNCTIONAL ALBAFLAVENONE MONOOXYGENASE_TERPENE SYNTHASE"/>
    <property type="match status" value="1"/>
</dbReference>
<keyword evidence="10" id="KW-1185">Reference proteome</keyword>
<dbReference type="GO" id="GO:0005506">
    <property type="term" value="F:iron ion binding"/>
    <property type="evidence" value="ECO:0007669"/>
    <property type="project" value="InterPro"/>
</dbReference>
<evidence type="ECO:0000256" key="6">
    <source>
        <dbReference type="ARBA" id="ARBA00023033"/>
    </source>
</evidence>
<keyword evidence="4 8" id="KW-0560">Oxidoreductase</keyword>
<dbReference type="InterPro" id="IPR050196">
    <property type="entry name" value="Cytochrome_P450_Monoox"/>
</dbReference>
<proteinExistence type="inferred from homology"/>
<dbReference type="GO" id="GO:0004497">
    <property type="term" value="F:monooxygenase activity"/>
    <property type="evidence" value="ECO:0007669"/>
    <property type="project" value="UniProtKB-KW"/>
</dbReference>
<dbReference type="PANTHER" id="PTHR24291">
    <property type="entry name" value="CYTOCHROME P450 FAMILY 4"/>
    <property type="match status" value="1"/>
</dbReference>
<comment type="caution">
    <text evidence="9">The sequence shown here is derived from an EMBL/GenBank/DDBJ whole genome shotgun (WGS) entry which is preliminary data.</text>
</comment>
<evidence type="ECO:0000256" key="1">
    <source>
        <dbReference type="ARBA" id="ARBA00010617"/>
    </source>
</evidence>
<keyword evidence="6 8" id="KW-0503">Monooxygenase</keyword>
<dbReference type="InterPro" id="IPR036396">
    <property type="entry name" value="Cyt_P450_sf"/>
</dbReference>
<name>A0A5M3XJX5_9ACTN</name>
<gene>
    <name evidence="9" type="ORF">Aple_041460</name>
</gene>
<dbReference type="PRINTS" id="PR00463">
    <property type="entry name" value="EP450I"/>
</dbReference>
<comment type="cofactor">
    <cofactor evidence="7">
        <name>heme</name>
        <dbReference type="ChEBI" id="CHEBI:30413"/>
    </cofactor>
</comment>
<dbReference type="RefSeq" id="WP_155346257.1">
    <property type="nucleotide sequence ID" value="NZ_BAAAHM010000014.1"/>
</dbReference>
<evidence type="ECO:0000256" key="4">
    <source>
        <dbReference type="ARBA" id="ARBA00023002"/>
    </source>
</evidence>
<dbReference type="Gene3D" id="1.10.630.10">
    <property type="entry name" value="Cytochrome P450"/>
    <property type="match status" value="1"/>
</dbReference>
<dbReference type="PROSITE" id="PS00086">
    <property type="entry name" value="CYTOCHROME_P450"/>
    <property type="match status" value="1"/>
</dbReference>
<dbReference type="InterPro" id="IPR001128">
    <property type="entry name" value="Cyt_P450"/>
</dbReference>
<protein>
    <submittedName>
        <fullName evidence="9">Cytochrome P450</fullName>
    </submittedName>
</protein>
<evidence type="ECO:0000313" key="10">
    <source>
        <dbReference type="Proteomes" id="UP000377595"/>
    </source>
</evidence>
<evidence type="ECO:0000256" key="7">
    <source>
        <dbReference type="PIRSR" id="PIRSR602401-1"/>
    </source>
</evidence>
<dbReference type="Proteomes" id="UP000377595">
    <property type="component" value="Unassembled WGS sequence"/>
</dbReference>
<dbReference type="OrthoDB" id="3217230at2"/>
<keyword evidence="3 7" id="KW-0479">Metal-binding</keyword>
<evidence type="ECO:0000256" key="3">
    <source>
        <dbReference type="ARBA" id="ARBA00022723"/>
    </source>
</evidence>
<dbReference type="Pfam" id="PF00067">
    <property type="entry name" value="p450"/>
    <property type="match status" value="1"/>
</dbReference>